<keyword evidence="4 5" id="KW-0472">Membrane</keyword>
<dbReference type="AlphaFoldDB" id="A0AAE3QNG7"/>
<evidence type="ECO:0000256" key="3">
    <source>
        <dbReference type="ARBA" id="ARBA00022989"/>
    </source>
</evidence>
<feature type="transmembrane region" description="Helical" evidence="5">
    <location>
        <begin position="128"/>
        <end position="147"/>
    </location>
</feature>
<evidence type="ECO:0000256" key="1">
    <source>
        <dbReference type="ARBA" id="ARBA00004141"/>
    </source>
</evidence>
<evidence type="ECO:0000256" key="5">
    <source>
        <dbReference type="RuleBase" id="RU363041"/>
    </source>
</evidence>
<gene>
    <name evidence="6" type="ORF">QNI16_08735</name>
</gene>
<evidence type="ECO:0000256" key="2">
    <source>
        <dbReference type="ARBA" id="ARBA00022692"/>
    </source>
</evidence>
<dbReference type="Proteomes" id="UP001241110">
    <property type="component" value="Unassembled WGS sequence"/>
</dbReference>
<dbReference type="PANTHER" id="PTHR43701">
    <property type="entry name" value="MEMBRANE TRANSPORTER PROTEIN MJ0441-RELATED"/>
    <property type="match status" value="1"/>
</dbReference>
<proteinExistence type="inferred from homology"/>
<dbReference type="GO" id="GO:0005886">
    <property type="term" value="C:plasma membrane"/>
    <property type="evidence" value="ECO:0007669"/>
    <property type="project" value="UniProtKB-SubCell"/>
</dbReference>
<evidence type="ECO:0000313" key="7">
    <source>
        <dbReference type="Proteomes" id="UP001241110"/>
    </source>
</evidence>
<feature type="transmembrane region" description="Helical" evidence="5">
    <location>
        <begin position="153"/>
        <end position="171"/>
    </location>
</feature>
<protein>
    <recommendedName>
        <fullName evidence="5">Probable membrane transporter protein</fullName>
    </recommendedName>
</protein>
<dbReference type="RefSeq" id="WP_313977343.1">
    <property type="nucleotide sequence ID" value="NZ_JASJOS010000003.1"/>
</dbReference>
<feature type="transmembrane region" description="Helical" evidence="5">
    <location>
        <begin position="222"/>
        <end position="247"/>
    </location>
</feature>
<comment type="similarity">
    <text evidence="5">Belongs to the 4-toluene sulfonate uptake permease (TSUP) (TC 2.A.102) family.</text>
</comment>
<dbReference type="InterPro" id="IPR051598">
    <property type="entry name" value="TSUP/Inactive_protease-like"/>
</dbReference>
<keyword evidence="2 5" id="KW-0812">Transmembrane</keyword>
<feature type="transmembrane region" description="Helical" evidence="5">
    <location>
        <begin position="60"/>
        <end position="83"/>
    </location>
</feature>
<name>A0AAE3QNG7_9BACT</name>
<accession>A0AAE3QNG7</accession>
<keyword evidence="5" id="KW-1003">Cell membrane</keyword>
<comment type="subcellular location">
    <subcellularLocation>
        <location evidence="5">Cell membrane</location>
        <topology evidence="5">Multi-pass membrane protein</topology>
    </subcellularLocation>
    <subcellularLocation>
        <location evidence="1">Membrane</location>
        <topology evidence="1">Multi-pass membrane protein</topology>
    </subcellularLocation>
</comment>
<comment type="caution">
    <text evidence="6">The sequence shown here is derived from an EMBL/GenBank/DDBJ whole genome shotgun (WGS) entry which is preliminary data.</text>
</comment>
<evidence type="ECO:0000256" key="4">
    <source>
        <dbReference type="ARBA" id="ARBA00023136"/>
    </source>
</evidence>
<reference evidence="6" key="1">
    <citation type="submission" date="2023-05" db="EMBL/GenBank/DDBJ databases">
        <authorList>
            <person name="Zhang X."/>
        </authorList>
    </citation>
    <scope>NUCLEOTIDE SEQUENCE</scope>
    <source>
        <strain evidence="6">YF14B1</strain>
    </source>
</reference>
<evidence type="ECO:0000313" key="6">
    <source>
        <dbReference type="EMBL" id="MDJ1480568.1"/>
    </source>
</evidence>
<dbReference type="InterPro" id="IPR002781">
    <property type="entry name" value="TM_pro_TauE-like"/>
</dbReference>
<sequence length="301" mass="31880">MLVAEETIAVQPTKKTNNRTLFIVGGSVLVLLGIVAFLYLNSTTWELIKPYASQLLTKDLLFFALVGFFAQMIDGALGMAYGISSTSFLLGLGVPPALASSSVHVSEVFTAGISGLSHLKMGNVNKQLFKRLVLPGVIGAVTGAYILTSIDGAIIKPYIAVYLLVMGIIVLRKAFRKKTEPRDEKTLAPLALFGGFMDAVGGGGWGPIVASTLLSKGHQPRYAIGSVNLAEFFIALAGAITFVTLIGAGNWQIIVGLVLGGSVAAPFAAYLCQKFSTRTLMIMVGVLIIGLSIRTLVMTFF</sequence>
<feature type="transmembrane region" description="Helical" evidence="5">
    <location>
        <begin position="279"/>
        <end position="300"/>
    </location>
</feature>
<dbReference type="PANTHER" id="PTHR43701:SF12">
    <property type="entry name" value="MEMBRANE TRANSPORTER PROTEIN YTNM-RELATED"/>
    <property type="match status" value="1"/>
</dbReference>
<feature type="transmembrane region" description="Helical" evidence="5">
    <location>
        <begin position="21"/>
        <end position="40"/>
    </location>
</feature>
<feature type="transmembrane region" description="Helical" evidence="5">
    <location>
        <begin position="253"/>
        <end position="272"/>
    </location>
</feature>
<dbReference type="Pfam" id="PF01925">
    <property type="entry name" value="TauE"/>
    <property type="match status" value="1"/>
</dbReference>
<dbReference type="EMBL" id="JASJOS010000003">
    <property type="protein sequence ID" value="MDJ1480568.1"/>
    <property type="molecule type" value="Genomic_DNA"/>
</dbReference>
<organism evidence="6 7">
    <name type="scientific">Xanthocytophaga flava</name>
    <dbReference type="NCBI Taxonomy" id="3048013"/>
    <lineage>
        <taxon>Bacteria</taxon>
        <taxon>Pseudomonadati</taxon>
        <taxon>Bacteroidota</taxon>
        <taxon>Cytophagia</taxon>
        <taxon>Cytophagales</taxon>
        <taxon>Rhodocytophagaceae</taxon>
        <taxon>Xanthocytophaga</taxon>
    </lineage>
</organism>
<keyword evidence="3 5" id="KW-1133">Transmembrane helix</keyword>